<name>A0AAV2VIW2_9VIBR</name>
<evidence type="ECO:0000313" key="2">
    <source>
        <dbReference type="Proteomes" id="UP000018211"/>
    </source>
</evidence>
<sequence>MAVKGFKKDFCNVDAFTPSSRTVEAIKEMNKVVEMGSLLEKIVMLVPVFQIFITPKVSMPKVGKGVTKYDWEQFAQAVSGINNIKRARLEEIAYLTGDLSTGEDKKFWSCVYNAL</sequence>
<dbReference type="RefSeq" id="WP_022590316.1">
    <property type="nucleotide sequence ID" value="NZ_LK391965.1"/>
</dbReference>
<gene>
    <name evidence="1" type="ORF">VIBNISOn1_1180017</name>
</gene>
<evidence type="ECO:0000313" key="1">
    <source>
        <dbReference type="EMBL" id="CCO44622.1"/>
    </source>
</evidence>
<reference evidence="1 2" key="1">
    <citation type="journal article" date="2013" name="ISME J.">
        <title>Comparative genomics of pathogenic lineages of Vibrio nigripulchritudo identifies virulence-associated traits.</title>
        <authorList>
            <person name="Goudenege D."/>
            <person name="Labreuche Y."/>
            <person name="Krin E."/>
            <person name="Ansquer D."/>
            <person name="Mangenot S."/>
            <person name="Calteau A."/>
            <person name="Medigue C."/>
            <person name="Mazel D."/>
            <person name="Polz M.F."/>
            <person name="Le Roux F."/>
        </authorList>
    </citation>
    <scope>NUCLEOTIDE SEQUENCE [LARGE SCALE GENOMIC DNA]</scope>
    <source>
        <strain evidence="1 2">SOn1</strain>
    </source>
</reference>
<dbReference type="Proteomes" id="UP000018211">
    <property type="component" value="Unassembled WGS sequence"/>
</dbReference>
<dbReference type="AlphaFoldDB" id="A0AAV2VIW2"/>
<accession>A0AAV2VIW2</accession>
<protein>
    <submittedName>
        <fullName evidence="1">Uncharacterized protein</fullName>
    </submittedName>
</protein>
<comment type="caution">
    <text evidence="1">The sequence shown here is derived from an EMBL/GenBank/DDBJ whole genome shotgun (WGS) entry which is preliminary data.</text>
</comment>
<dbReference type="EMBL" id="CAOF01000022">
    <property type="protein sequence ID" value="CCO44622.1"/>
    <property type="molecule type" value="Genomic_DNA"/>
</dbReference>
<proteinExistence type="predicted"/>
<organism evidence="1 2">
    <name type="scientific">Vibrio nigripulchritudo SOn1</name>
    <dbReference type="NCBI Taxonomy" id="1238450"/>
    <lineage>
        <taxon>Bacteria</taxon>
        <taxon>Pseudomonadati</taxon>
        <taxon>Pseudomonadota</taxon>
        <taxon>Gammaproteobacteria</taxon>
        <taxon>Vibrionales</taxon>
        <taxon>Vibrionaceae</taxon>
        <taxon>Vibrio</taxon>
    </lineage>
</organism>